<dbReference type="InterPro" id="IPR007016">
    <property type="entry name" value="O-antigen_ligase-rel_domated"/>
</dbReference>
<proteinExistence type="predicted"/>
<keyword evidence="4 5" id="KW-0472">Membrane</keyword>
<dbReference type="PANTHER" id="PTHR37422:SF21">
    <property type="entry name" value="EXOQ-LIKE PROTEIN"/>
    <property type="match status" value="1"/>
</dbReference>
<keyword evidence="9" id="KW-1185">Reference proteome</keyword>
<feature type="transmembrane region" description="Helical" evidence="5">
    <location>
        <begin position="96"/>
        <end position="114"/>
    </location>
</feature>
<feature type="transmembrane region" description="Helical" evidence="5">
    <location>
        <begin position="247"/>
        <end position="265"/>
    </location>
</feature>
<feature type="transmembrane region" description="Helical" evidence="5">
    <location>
        <begin position="222"/>
        <end position="240"/>
    </location>
</feature>
<evidence type="ECO:0000313" key="9">
    <source>
        <dbReference type="Proteomes" id="UP001501476"/>
    </source>
</evidence>
<dbReference type="Pfam" id="PF04932">
    <property type="entry name" value="Wzy_C"/>
    <property type="match status" value="1"/>
</dbReference>
<dbReference type="Proteomes" id="UP001501476">
    <property type="component" value="Unassembled WGS sequence"/>
</dbReference>
<reference evidence="8 9" key="1">
    <citation type="journal article" date="2019" name="Int. J. Syst. Evol. Microbiol.">
        <title>The Global Catalogue of Microorganisms (GCM) 10K type strain sequencing project: providing services to taxonomists for standard genome sequencing and annotation.</title>
        <authorList>
            <consortium name="The Broad Institute Genomics Platform"/>
            <consortium name="The Broad Institute Genome Sequencing Center for Infectious Disease"/>
            <person name="Wu L."/>
            <person name="Ma J."/>
        </authorList>
    </citation>
    <scope>NUCLEOTIDE SEQUENCE [LARGE SCALE GENOMIC DNA]</scope>
    <source>
        <strain evidence="8 9">JCM 6886</strain>
    </source>
</reference>
<feature type="transmembrane region" description="Helical" evidence="5">
    <location>
        <begin position="439"/>
        <end position="456"/>
    </location>
</feature>
<sequence>MQKQLLSPSRILEGLLFLLFVVSPFYITSSIGGTGFDLPFNITVWLAATLVIGFMLWHVSSSDTITLPKNYLYLLMLPAGILLSAVIAGVVEPVTWLFRVLYILAGVIFLFGLFQFKSLSVERGLFFIVLSGLLISLYGIVQIHPLQASDENLITSTKTLLPTTIFQQVNVTASYLATTVLIAIYLLFTSLENTKKTIQALLYVSMTLSTYVLVSSGSRIGLLSLALGVIFLTIGLAKTLRKNKTKLLGVIVLLSVGSVTSYVLFSGPSGLNKTVDKTYGLVKANNSEARVVIYGAALDSIQSSPVFGHGIGSYKSEWLNHSAELYPKYPNVEHMPYTLGHPHNEILMWAIEGGVIAVIGILIALVSTLSSVARFYGLTSFAYFSLLLPISMHNMLELPFYISSLHWFVWLFLIFVALKAISTDKSNQLSQMAKLSIRGITFVFGLTSLIFLLQTASAQKDITDYVYGRSTDKPLQQALINPYFQADARAMANRSVLYHAIKNGDKQKISQMIEQLQQQLDTTPNLKLFEDVINGYEALAEKKQSCTVAEKALKVYPWNGGLNKYLATCSDR</sequence>
<keyword evidence="2 5" id="KW-0812">Transmembrane</keyword>
<protein>
    <submittedName>
        <fullName evidence="8">PglL family O-oligosaccharyltransferase</fullName>
    </submittedName>
</protein>
<organism evidence="8 9">
    <name type="scientific">Methylophaga marina</name>
    <dbReference type="NCBI Taxonomy" id="45495"/>
    <lineage>
        <taxon>Bacteria</taxon>
        <taxon>Pseudomonadati</taxon>
        <taxon>Pseudomonadota</taxon>
        <taxon>Gammaproteobacteria</taxon>
        <taxon>Thiotrichales</taxon>
        <taxon>Piscirickettsiaceae</taxon>
        <taxon>Methylophaga</taxon>
    </lineage>
</organism>
<feature type="transmembrane region" description="Helical" evidence="5">
    <location>
        <begin position="165"/>
        <end position="188"/>
    </location>
</feature>
<comment type="subcellular location">
    <subcellularLocation>
        <location evidence="1">Membrane</location>
        <topology evidence="1">Multi-pass membrane protein</topology>
    </subcellularLocation>
</comment>
<feature type="transmembrane region" description="Helical" evidence="5">
    <location>
        <begin position="38"/>
        <end position="59"/>
    </location>
</feature>
<evidence type="ECO:0000259" key="6">
    <source>
        <dbReference type="Pfam" id="PF04932"/>
    </source>
</evidence>
<evidence type="ECO:0000256" key="1">
    <source>
        <dbReference type="ARBA" id="ARBA00004141"/>
    </source>
</evidence>
<feature type="transmembrane region" description="Helical" evidence="5">
    <location>
        <begin position="346"/>
        <end position="366"/>
    </location>
</feature>
<evidence type="ECO:0000256" key="3">
    <source>
        <dbReference type="ARBA" id="ARBA00022989"/>
    </source>
</evidence>
<feature type="domain" description="O-antigen ligase-related" evidence="6">
    <location>
        <begin position="206"/>
        <end position="361"/>
    </location>
</feature>
<keyword evidence="3 5" id="KW-1133">Transmembrane helix</keyword>
<comment type="caution">
    <text evidence="8">The sequence shown here is derived from an EMBL/GenBank/DDBJ whole genome shotgun (WGS) entry which is preliminary data.</text>
</comment>
<feature type="transmembrane region" description="Helical" evidence="5">
    <location>
        <begin position="126"/>
        <end position="145"/>
    </location>
</feature>
<evidence type="ECO:0000256" key="4">
    <source>
        <dbReference type="ARBA" id="ARBA00023136"/>
    </source>
</evidence>
<feature type="transmembrane region" description="Helical" evidence="5">
    <location>
        <begin position="12"/>
        <end position="32"/>
    </location>
</feature>
<dbReference type="EMBL" id="BAAADG010000004">
    <property type="protein sequence ID" value="GAA0221144.1"/>
    <property type="molecule type" value="Genomic_DNA"/>
</dbReference>
<feature type="transmembrane region" description="Helical" evidence="5">
    <location>
        <begin position="71"/>
        <end position="90"/>
    </location>
</feature>
<dbReference type="Pfam" id="PF11846">
    <property type="entry name" value="Wzy_C_2"/>
    <property type="match status" value="1"/>
</dbReference>
<feature type="transmembrane region" description="Helical" evidence="5">
    <location>
        <begin position="200"/>
        <end position="216"/>
    </location>
</feature>
<accession>A0ABN0TGI9</accession>
<dbReference type="InterPro" id="IPR021797">
    <property type="entry name" value="Wzy_C_2"/>
</dbReference>
<gene>
    <name evidence="8" type="ORF">GCM10008964_10800</name>
</gene>
<dbReference type="InterPro" id="IPR051533">
    <property type="entry name" value="WaaL-like"/>
</dbReference>
<evidence type="ECO:0000313" key="8">
    <source>
        <dbReference type="EMBL" id="GAA0221144.1"/>
    </source>
</evidence>
<dbReference type="PANTHER" id="PTHR37422">
    <property type="entry name" value="TEICHURONIC ACID BIOSYNTHESIS PROTEIN TUAE"/>
    <property type="match status" value="1"/>
</dbReference>
<evidence type="ECO:0000256" key="2">
    <source>
        <dbReference type="ARBA" id="ARBA00022692"/>
    </source>
</evidence>
<feature type="transmembrane region" description="Helical" evidence="5">
    <location>
        <begin position="398"/>
        <end position="418"/>
    </location>
</feature>
<feature type="transmembrane region" description="Helical" evidence="5">
    <location>
        <begin position="373"/>
        <end position="392"/>
    </location>
</feature>
<evidence type="ECO:0000259" key="7">
    <source>
        <dbReference type="Pfam" id="PF11846"/>
    </source>
</evidence>
<name>A0ABN0TGI9_9GAMM</name>
<evidence type="ECO:0000256" key="5">
    <source>
        <dbReference type="SAM" id="Phobius"/>
    </source>
</evidence>
<feature type="domain" description="Virulence factor membrane-bound polymerase C-terminal" evidence="7">
    <location>
        <begin position="383"/>
        <end position="557"/>
    </location>
</feature>